<evidence type="ECO:0008006" key="4">
    <source>
        <dbReference type="Google" id="ProtNLM"/>
    </source>
</evidence>
<dbReference type="RefSeq" id="WP_136536570.1">
    <property type="nucleotide sequence ID" value="NZ_STGY01000071.1"/>
</dbReference>
<keyword evidence="1" id="KW-0732">Signal</keyword>
<protein>
    <recommendedName>
        <fullName evidence="4">LppP/LprE family lipoprotein</fullName>
    </recommendedName>
</protein>
<dbReference type="Proteomes" id="UP000308760">
    <property type="component" value="Unassembled WGS sequence"/>
</dbReference>
<feature type="signal peptide" evidence="1">
    <location>
        <begin position="1"/>
        <end position="27"/>
    </location>
</feature>
<dbReference type="PROSITE" id="PS51257">
    <property type="entry name" value="PROKAR_LIPOPROTEIN"/>
    <property type="match status" value="1"/>
</dbReference>
<dbReference type="OrthoDB" id="3824278at2"/>
<comment type="caution">
    <text evidence="2">The sequence shown here is derived from an EMBL/GenBank/DDBJ whole genome shotgun (WGS) entry which is preliminary data.</text>
</comment>
<feature type="chain" id="PRO_5038547790" description="LppP/LprE family lipoprotein" evidence="1">
    <location>
        <begin position="28"/>
        <end position="192"/>
    </location>
</feature>
<reference evidence="2 3" key="2">
    <citation type="submission" date="2019-05" db="EMBL/GenBank/DDBJ databases">
        <title>Glycomyces buryatensis sp. nov.</title>
        <authorList>
            <person name="Nikitina E."/>
        </authorList>
    </citation>
    <scope>NUCLEOTIDE SEQUENCE [LARGE SCALE GENOMIC DNA]</scope>
    <source>
        <strain evidence="2 3">18</strain>
    </source>
</reference>
<gene>
    <name evidence="2" type="ORF">FAB82_21365</name>
</gene>
<sequence>MQVRRWFVAGGTAFALVAAGGCGIAGAGVQVTGDGGDATTSPAPDSQTDTAEGEAFSLDPIEVLREDPDVRQDIKDLFAQPCFYESGSWFPVDTVYATIAGTDIQVAVIDVLGCTEPNLCASGYASYIYRLGEDGTEQVYAAEETTSSIAVVDGEFTLEWSVWEPGDETDCPTGLDSMPLIWDGDEFVPGGE</sequence>
<reference evidence="3" key="1">
    <citation type="submission" date="2019-04" db="EMBL/GenBank/DDBJ databases">
        <title>Nocardioides xinjiangensis sp. nov.</title>
        <authorList>
            <person name="Liu S."/>
        </authorList>
    </citation>
    <scope>NUCLEOTIDE SEQUENCE [LARGE SCALE GENOMIC DNA]</scope>
    <source>
        <strain evidence="3">18</strain>
    </source>
</reference>
<evidence type="ECO:0000313" key="2">
    <source>
        <dbReference type="EMBL" id="THV37094.1"/>
    </source>
</evidence>
<evidence type="ECO:0000313" key="3">
    <source>
        <dbReference type="Proteomes" id="UP000308760"/>
    </source>
</evidence>
<dbReference type="AlphaFoldDB" id="A0A4S8Q9S2"/>
<organism evidence="2 3">
    <name type="scientific">Glycomyces buryatensis</name>
    <dbReference type="NCBI Taxonomy" id="2570927"/>
    <lineage>
        <taxon>Bacteria</taxon>
        <taxon>Bacillati</taxon>
        <taxon>Actinomycetota</taxon>
        <taxon>Actinomycetes</taxon>
        <taxon>Glycomycetales</taxon>
        <taxon>Glycomycetaceae</taxon>
        <taxon>Glycomyces</taxon>
    </lineage>
</organism>
<keyword evidence="3" id="KW-1185">Reference proteome</keyword>
<evidence type="ECO:0000256" key="1">
    <source>
        <dbReference type="SAM" id="SignalP"/>
    </source>
</evidence>
<accession>A0A4S8Q9S2</accession>
<dbReference type="EMBL" id="STGY01000071">
    <property type="protein sequence ID" value="THV37094.1"/>
    <property type="molecule type" value="Genomic_DNA"/>
</dbReference>
<name>A0A4S8Q9S2_9ACTN</name>
<proteinExistence type="predicted"/>